<dbReference type="InterPro" id="IPR003961">
    <property type="entry name" value="FN3_dom"/>
</dbReference>
<name>W5MMA9_LEPOC</name>
<evidence type="ECO:0000256" key="1">
    <source>
        <dbReference type="PROSITE-ProRule" id="PRU00023"/>
    </source>
</evidence>
<dbReference type="InterPro" id="IPR002110">
    <property type="entry name" value="Ankyrin_rpt"/>
</dbReference>
<dbReference type="AlphaFoldDB" id="W5MMA9"/>
<dbReference type="PROSITE" id="PS50853">
    <property type="entry name" value="FN3"/>
    <property type="match status" value="1"/>
</dbReference>
<sequence>MATSGFQRLSKLDPPVIGKVNHHSIELYWDEAGKEPKTGPPEQWLRFSLEEEDPKTHTYGNIYIGYGTKHTVEGLEPSTSYKFRLKVTSPTGEYTYSPVVSVSTTSNTCVWRVGGEPLSGKQLHHAVNMDDEVEVTKVLQSGTVMVDVPDKLGFTPLMVAAQKGFFSLMLACFAGHLDVIKYLRKCGATWETHDLGGCTAMHWAADGGQMPVISYMINDGCKVDVKDSGSLWTPLMRVSAVTGDADVASLLISAGADVNVKDKDGKTPLMNIVNLLEGKK</sequence>
<dbReference type="Pfam" id="PF00023">
    <property type="entry name" value="Ank"/>
    <property type="match status" value="1"/>
</dbReference>
<evidence type="ECO:0000259" key="2">
    <source>
        <dbReference type="PROSITE" id="PS50853"/>
    </source>
</evidence>
<feature type="domain" description="Fibronectin type-III" evidence="2">
    <location>
        <begin position="11"/>
        <end position="107"/>
    </location>
</feature>
<dbReference type="PRINTS" id="PR01415">
    <property type="entry name" value="ANKYRIN"/>
</dbReference>
<dbReference type="InterPro" id="IPR036770">
    <property type="entry name" value="Ankyrin_rpt-contain_sf"/>
</dbReference>
<feature type="repeat" description="ANK" evidence="1">
    <location>
        <begin position="236"/>
        <end position="263"/>
    </location>
</feature>
<dbReference type="SMART" id="SM00248">
    <property type="entry name" value="ANK"/>
    <property type="match status" value="3"/>
</dbReference>
<dbReference type="CDD" id="cd00063">
    <property type="entry name" value="FN3"/>
    <property type="match status" value="1"/>
</dbReference>
<feature type="repeat" description="ANK" evidence="1">
    <location>
        <begin position="196"/>
        <end position="228"/>
    </location>
</feature>
<protein>
    <submittedName>
        <fullName evidence="3">Fibronectin type III and ankyrin repeat domains 1</fullName>
    </submittedName>
</protein>
<dbReference type="SUPFAM" id="SSF48403">
    <property type="entry name" value="Ankyrin repeat"/>
    <property type="match status" value="1"/>
</dbReference>
<keyword evidence="4" id="KW-1185">Reference proteome</keyword>
<dbReference type="SMART" id="SM00060">
    <property type="entry name" value="FN3"/>
    <property type="match status" value="1"/>
</dbReference>
<dbReference type="Ensembl" id="ENSLOCT00000009529.1">
    <property type="protein sequence ID" value="ENSLOCP00000009518.1"/>
    <property type="gene ID" value="ENSLOCG00000007819.1"/>
</dbReference>
<dbReference type="PROSITE" id="PS50088">
    <property type="entry name" value="ANK_REPEAT"/>
    <property type="match status" value="2"/>
</dbReference>
<organism evidence="3 4">
    <name type="scientific">Lepisosteus oculatus</name>
    <name type="common">Spotted gar</name>
    <dbReference type="NCBI Taxonomy" id="7918"/>
    <lineage>
        <taxon>Eukaryota</taxon>
        <taxon>Metazoa</taxon>
        <taxon>Chordata</taxon>
        <taxon>Craniata</taxon>
        <taxon>Vertebrata</taxon>
        <taxon>Euteleostomi</taxon>
        <taxon>Actinopterygii</taxon>
        <taxon>Neopterygii</taxon>
        <taxon>Holostei</taxon>
        <taxon>Semionotiformes</taxon>
        <taxon>Lepisosteidae</taxon>
        <taxon>Lepisosteus</taxon>
    </lineage>
</organism>
<dbReference type="EMBL" id="AHAT01004035">
    <property type="status" value="NOT_ANNOTATED_CDS"/>
    <property type="molecule type" value="Genomic_DNA"/>
</dbReference>
<reference evidence="4" key="1">
    <citation type="submission" date="2011-12" db="EMBL/GenBank/DDBJ databases">
        <title>The Draft Genome of Lepisosteus oculatus.</title>
        <authorList>
            <consortium name="The Broad Institute Genome Assembly &amp; Analysis Group"/>
            <consortium name="Computational R&amp;D Group"/>
            <consortium name="and Sequencing Platform"/>
            <person name="Di Palma F."/>
            <person name="Alfoldi J."/>
            <person name="Johnson J."/>
            <person name="Berlin A."/>
            <person name="Gnerre S."/>
            <person name="Jaffe D."/>
            <person name="MacCallum I."/>
            <person name="Young S."/>
            <person name="Walker B.J."/>
            <person name="Lander E.S."/>
            <person name="Lindblad-Toh K."/>
        </authorList>
    </citation>
    <scope>NUCLEOTIDE SEQUENCE [LARGE SCALE GENOMIC DNA]</scope>
</reference>
<dbReference type="PANTHER" id="PTHR24183">
    <property type="entry name" value="FIBRONECTIN TYPE 3 AND ANKYRIN REPEAT DOMAINS PROTEIN 1"/>
    <property type="match status" value="1"/>
</dbReference>
<dbReference type="Proteomes" id="UP000018468">
    <property type="component" value="Linkage group LG5"/>
</dbReference>
<dbReference type="InterPro" id="IPR036116">
    <property type="entry name" value="FN3_sf"/>
</dbReference>
<dbReference type="Gene3D" id="1.25.40.20">
    <property type="entry name" value="Ankyrin repeat-containing domain"/>
    <property type="match status" value="1"/>
</dbReference>
<reference evidence="3" key="2">
    <citation type="submission" date="2025-08" db="UniProtKB">
        <authorList>
            <consortium name="Ensembl"/>
        </authorList>
    </citation>
    <scope>IDENTIFICATION</scope>
</reference>
<evidence type="ECO:0000313" key="4">
    <source>
        <dbReference type="Proteomes" id="UP000018468"/>
    </source>
</evidence>
<dbReference type="GeneTree" id="ENSGT00940000160878"/>
<proteinExistence type="predicted"/>
<dbReference type="InterPro" id="IPR013783">
    <property type="entry name" value="Ig-like_fold"/>
</dbReference>
<keyword evidence="1" id="KW-0040">ANK repeat</keyword>
<accession>W5MMA9</accession>
<reference evidence="3" key="3">
    <citation type="submission" date="2025-09" db="UniProtKB">
        <authorList>
            <consortium name="Ensembl"/>
        </authorList>
    </citation>
    <scope>IDENTIFICATION</scope>
</reference>
<dbReference type="PROSITE" id="PS50297">
    <property type="entry name" value="ANK_REP_REGION"/>
    <property type="match status" value="1"/>
</dbReference>
<evidence type="ECO:0000313" key="3">
    <source>
        <dbReference type="Ensembl" id="ENSLOCP00000009518.1"/>
    </source>
</evidence>
<dbReference type="Bgee" id="ENSLOCG00000007819">
    <property type="expression patterns" value="Expressed in embryo and 10 other cell types or tissues"/>
</dbReference>
<dbReference type="Pfam" id="PF12796">
    <property type="entry name" value="Ank_2"/>
    <property type="match status" value="1"/>
</dbReference>
<dbReference type="SUPFAM" id="SSF49265">
    <property type="entry name" value="Fibronectin type III"/>
    <property type="match status" value="1"/>
</dbReference>
<dbReference type="Gene3D" id="2.60.40.10">
    <property type="entry name" value="Immunoglobulins"/>
    <property type="match status" value="1"/>
</dbReference>
<dbReference type="PANTHER" id="PTHR24183:SF1">
    <property type="entry name" value="FIBRONECTIN TYPE 3 AND ANKYRIN REPEAT DOMAINS PROTEIN 1"/>
    <property type="match status" value="1"/>
</dbReference>